<gene>
    <name evidence="1" type="ORF">E6O75_ATG00594</name>
</gene>
<accession>A0A4Z1PIS8</accession>
<dbReference type="Gene3D" id="3.40.50.620">
    <property type="entry name" value="HUPs"/>
    <property type="match status" value="1"/>
</dbReference>
<dbReference type="STRING" id="86259.A0A4Z1PIS8"/>
<sequence length="344" mass="38729">MVGPVEDDTMSSKGPRDLNFYIQSYCRSPEYRNSDLKVELAPHFTSPLRSTGINRVVLYPGCFNPPHVGHLNIVAAIVHPKMDLDKGKQDDLGPSISFTQEEKRRLWLQDPEFPVWGGVLDQQLWPSFANHIEEEANQDGFQIKFINLCGAEYAEDIGENPTNYYEEESTGPSEYIISNQTRETDHVFRSHPPRLQTIRNFSLWEPLHAFATTFDSSLAPKHPADQILVNRRGGKSNVPLVADTLVRIHFCTHRGLLTVIFVPKDEHSCVGLSSTAIRNMIQESSMDLKDIPKNPEVARLVLGPHRRVQPVSPSSKLSCLTASGARHQSQLSCYQIDEDGVRCN</sequence>
<dbReference type="EMBL" id="SNSC02000001">
    <property type="protein sequence ID" value="TID27827.1"/>
    <property type="molecule type" value="Genomic_DNA"/>
</dbReference>
<proteinExistence type="predicted"/>
<evidence type="ECO:0008006" key="3">
    <source>
        <dbReference type="Google" id="ProtNLM"/>
    </source>
</evidence>
<evidence type="ECO:0000313" key="1">
    <source>
        <dbReference type="EMBL" id="TID27827.1"/>
    </source>
</evidence>
<reference evidence="1 2" key="1">
    <citation type="submission" date="2019-04" db="EMBL/GenBank/DDBJ databases">
        <title>High contiguity whole genome sequence and gene annotation resource for two Venturia nashicola isolates.</title>
        <authorList>
            <person name="Prokchorchik M."/>
            <person name="Won K."/>
            <person name="Lee Y."/>
            <person name="Choi E.D."/>
            <person name="Segonzac C."/>
            <person name="Sohn K.H."/>
        </authorList>
    </citation>
    <scope>NUCLEOTIDE SEQUENCE [LARGE SCALE GENOMIC DNA]</scope>
    <source>
        <strain evidence="1 2">PRI2</strain>
    </source>
</reference>
<dbReference type="AlphaFoldDB" id="A0A4Z1PIS8"/>
<keyword evidence="2" id="KW-1185">Reference proteome</keyword>
<dbReference type="SUPFAM" id="SSF52374">
    <property type="entry name" value="Nucleotidylyl transferase"/>
    <property type="match status" value="1"/>
</dbReference>
<dbReference type="Proteomes" id="UP000298493">
    <property type="component" value="Unassembled WGS sequence"/>
</dbReference>
<protein>
    <recommendedName>
        <fullName evidence="3">Cytidyltransferase-like domain-containing protein</fullName>
    </recommendedName>
</protein>
<organism evidence="1 2">
    <name type="scientific">Venturia nashicola</name>
    <dbReference type="NCBI Taxonomy" id="86259"/>
    <lineage>
        <taxon>Eukaryota</taxon>
        <taxon>Fungi</taxon>
        <taxon>Dikarya</taxon>
        <taxon>Ascomycota</taxon>
        <taxon>Pezizomycotina</taxon>
        <taxon>Dothideomycetes</taxon>
        <taxon>Pleosporomycetidae</taxon>
        <taxon>Venturiales</taxon>
        <taxon>Venturiaceae</taxon>
        <taxon>Venturia</taxon>
    </lineage>
</organism>
<comment type="caution">
    <text evidence="1">The sequence shown here is derived from an EMBL/GenBank/DDBJ whole genome shotgun (WGS) entry which is preliminary data.</text>
</comment>
<evidence type="ECO:0000313" key="2">
    <source>
        <dbReference type="Proteomes" id="UP000298493"/>
    </source>
</evidence>
<name>A0A4Z1PIS8_9PEZI</name>
<dbReference type="InterPro" id="IPR014729">
    <property type="entry name" value="Rossmann-like_a/b/a_fold"/>
</dbReference>